<accession>A0A840STH4</accession>
<dbReference type="InterPro" id="IPR008869">
    <property type="entry name" value="MlaC/ttg2D"/>
</dbReference>
<feature type="chain" id="PRO_5032637057" evidence="1">
    <location>
        <begin position="34"/>
        <end position="206"/>
    </location>
</feature>
<dbReference type="AlphaFoldDB" id="A0A840STH4"/>
<dbReference type="InterPro" id="IPR006311">
    <property type="entry name" value="TAT_signal"/>
</dbReference>
<evidence type="ECO:0000256" key="1">
    <source>
        <dbReference type="SAM" id="SignalP"/>
    </source>
</evidence>
<reference evidence="2 3" key="1">
    <citation type="submission" date="2020-08" db="EMBL/GenBank/DDBJ databases">
        <title>Genomic Encyclopedia of Type Strains, Phase IV (KMG-IV): sequencing the most valuable type-strain genomes for metagenomic binning, comparative biology and taxonomic classification.</title>
        <authorList>
            <person name="Goeker M."/>
        </authorList>
    </citation>
    <scope>NUCLEOTIDE SEQUENCE [LARGE SCALE GENOMIC DNA]</scope>
    <source>
        <strain evidence="2 3">DSM 101730</strain>
    </source>
</reference>
<dbReference type="Pfam" id="PF05494">
    <property type="entry name" value="MlaC"/>
    <property type="match status" value="1"/>
</dbReference>
<evidence type="ECO:0000313" key="2">
    <source>
        <dbReference type="EMBL" id="MBB5224070.1"/>
    </source>
</evidence>
<feature type="signal peptide" evidence="1">
    <location>
        <begin position="1"/>
        <end position="33"/>
    </location>
</feature>
<dbReference type="InterPro" id="IPR042245">
    <property type="entry name" value="Tgt2/MlaC_sf"/>
</dbReference>
<gene>
    <name evidence="2" type="ORF">HNP73_004031</name>
</gene>
<sequence length="206" mass="21611">MQLSKSGGLGRRDLLLGLAATGALAAFGAPAHAQATAQAQTLVTSLSDQLTQLVNSGRSDEQILSSFESLLGQYADMSAIGASVLGPPWRSASSTQKQSFIQAFSHYLSRRYGKQFRQYKNAQIKVTGAKDGGRVGVLVNSQVLRPGQETVNVDWQISSGSGSPKVVNLVIEGVSMLASERANIGSMLEAAGGSLDKLIAQLKSTT</sequence>
<proteinExistence type="predicted"/>
<dbReference type="Gene3D" id="3.10.450.710">
    <property type="entry name" value="Tgt2/MlaC"/>
    <property type="match status" value="1"/>
</dbReference>
<dbReference type="EMBL" id="JACHFM010000005">
    <property type="protein sequence ID" value="MBB5224070.1"/>
    <property type="molecule type" value="Genomic_DNA"/>
</dbReference>
<evidence type="ECO:0000313" key="3">
    <source>
        <dbReference type="Proteomes" id="UP000549457"/>
    </source>
</evidence>
<comment type="caution">
    <text evidence="2">The sequence shown here is derived from an EMBL/GenBank/DDBJ whole genome shotgun (WGS) entry which is preliminary data.</text>
</comment>
<dbReference type="Proteomes" id="UP000549457">
    <property type="component" value="Unassembled WGS sequence"/>
</dbReference>
<protein>
    <submittedName>
        <fullName evidence="2">Phospholipid transport system substrate-binding protein</fullName>
    </submittedName>
</protein>
<dbReference type="PROSITE" id="PS51318">
    <property type="entry name" value="TAT"/>
    <property type="match status" value="1"/>
</dbReference>
<keyword evidence="1" id="KW-0732">Signal</keyword>
<dbReference type="PANTHER" id="PTHR36573:SF1">
    <property type="entry name" value="INTERMEMBRANE PHOSPHOLIPID TRANSPORT SYSTEM BINDING PROTEIN MLAC"/>
    <property type="match status" value="1"/>
</dbReference>
<organism evidence="2 3">
    <name type="scientific">Amaricoccus macauensis</name>
    <dbReference type="NCBI Taxonomy" id="57001"/>
    <lineage>
        <taxon>Bacteria</taxon>
        <taxon>Pseudomonadati</taxon>
        <taxon>Pseudomonadota</taxon>
        <taxon>Alphaproteobacteria</taxon>
        <taxon>Rhodobacterales</taxon>
        <taxon>Paracoccaceae</taxon>
        <taxon>Amaricoccus</taxon>
    </lineage>
</organism>
<dbReference type="RefSeq" id="WP_184154253.1">
    <property type="nucleotide sequence ID" value="NZ_JACHFM010000005.1"/>
</dbReference>
<name>A0A840STH4_9RHOB</name>
<keyword evidence="3" id="KW-1185">Reference proteome</keyword>
<dbReference type="PANTHER" id="PTHR36573">
    <property type="entry name" value="INTERMEMBRANE PHOSPHOLIPID TRANSPORT SYSTEM BINDING PROTEIN MLAC"/>
    <property type="match status" value="1"/>
</dbReference>